<comment type="caution">
    <text evidence="9">The sequence shown here is derived from an EMBL/GenBank/DDBJ whole genome shotgun (WGS) entry which is preliminary data.</text>
</comment>
<reference evidence="9 10" key="1">
    <citation type="submission" date="2024-09" db="EMBL/GenBank/DDBJ databases">
        <title>A chromosome-level genome assembly of Gray's grenadier anchovy, Coilia grayii.</title>
        <authorList>
            <person name="Fu Z."/>
        </authorList>
    </citation>
    <scope>NUCLEOTIDE SEQUENCE [LARGE SCALE GENOMIC DNA]</scope>
    <source>
        <strain evidence="9">G4</strain>
        <tissue evidence="9">Muscle</tissue>
    </source>
</reference>
<feature type="domain" description="DNA2/NAM7 helicase-like C-terminal" evidence="8">
    <location>
        <begin position="1770"/>
        <end position="1966"/>
    </location>
</feature>
<feature type="compositionally biased region" description="Basic and acidic residues" evidence="6">
    <location>
        <begin position="2010"/>
        <end position="2022"/>
    </location>
</feature>
<feature type="domain" description="DNA2/NAM7 helicase helicase" evidence="7">
    <location>
        <begin position="1491"/>
        <end position="1763"/>
    </location>
</feature>
<keyword evidence="4" id="KW-0067">ATP-binding</keyword>
<feature type="compositionally biased region" description="Polar residues" evidence="6">
    <location>
        <begin position="2023"/>
        <end position="2032"/>
    </location>
</feature>
<name>A0ABD1KM39_9TELE</name>
<feature type="region of interest" description="Disordered" evidence="6">
    <location>
        <begin position="745"/>
        <end position="772"/>
    </location>
</feature>
<feature type="compositionally biased region" description="Low complexity" evidence="6">
    <location>
        <begin position="849"/>
        <end position="862"/>
    </location>
</feature>
<dbReference type="GO" id="GO:0005524">
    <property type="term" value="F:ATP binding"/>
    <property type="evidence" value="ECO:0007669"/>
    <property type="project" value="UniProtKB-KW"/>
</dbReference>
<dbReference type="InterPro" id="IPR045055">
    <property type="entry name" value="DNA2/NAM7-like"/>
</dbReference>
<keyword evidence="2" id="KW-0378">Hydrolase</keyword>
<dbReference type="InterPro" id="IPR027417">
    <property type="entry name" value="P-loop_NTPase"/>
</dbReference>
<dbReference type="GO" id="GO:0004386">
    <property type="term" value="F:helicase activity"/>
    <property type="evidence" value="ECO:0007669"/>
    <property type="project" value="UniProtKB-KW"/>
</dbReference>
<sequence>MEVCLWCTKKRKEVAQFLERYASKTLDQEDYQTATNDLKVCADCVAEYHLARSQLPHLHTRLWELETSRLLTHFSQLAEEELQDDDIFYVEDGEEKPVPKMSMHDVEAALRMAVTEILQYPYLLAHPKLSDLCLEALFKVNSSAITEKYQGIYLLLVHPNEKVRSWAIEKAQNLQSVDRDDFYDLEEVLTCMFQVLELGISFTVDDLPPASNGKLTYMPTHLYDATNEKNYWLGISMLLTCLDTEAMDSLFFGRGKKANILQLIFNAMDGDVFDNTSESFWAVLQCFMVILDRLGSLIWCYEDPTKAFNKIAHNATYQLKINTIKSSARVKAEHQDEPQVTCSQMVVDTFLQQKATQSVKFDKEVYRRMTYLNSLLRSELGKEMHSSSSDSAFLWFIPYVRSVMSMELATSYVGQVVQYLGCHSMQANVDLSTIFFAYILAYVVELLLTDRRGDILHNCSEIWTKVIVRGSRLDMAAAWQHEKCSSSVSSTSFKKGFADFASSSMSSTLQEMCLKNIRLLLKEGGSQSAEMEKKRVYFLNLLKKHMRGPTGGEWILTKSECSELQKCLMHLVSDLVKKETTFPTVSATLSALPTPPAESAAMESPFVGIKGEPLNNSPVRDVDFTSASVKEHRAVDRLNVKPDPGKVQAICTRLSENLSKLQAIARNKPNEGTDGSLPLLPLEEKSSPGNPCPSTSKCAQTALCSDEGDKEEDELLSALQQRLCQQKRKSNFKDLVFPVEDMASLSTAEKEPEDKGESPGRDFNGDLSESQVFEFETQEDVVSAWGDSHFDSVVSKQGLKASSPKGHPSTGCKTDFVKPKSLPFKAPTKEPKPPPPVIEPQPLRKKKTAAACHAAKAANVKASVEAPVDAPSVSHVSTNTPFIVPPKKIREAPKPESEVERMGLKKRKRMAFDLSQRSLDYVGELRRHGKEVHVKPVSTKAKGKKQKLLPSQELQFFRQSRKQTEKVTSPTRLTTPLSPGRQAQKNRPYVEEKEKQKDTEQKRDGAGHASILSCDKEQQSNGSGDGTRTSTAVDCSGAEESHDDFEDHNWNLTLLDPTDMELCSQMEQFEQENDEEDDSIFLTQRDPVDMDIDEEDEPITTILPAHPPKETTQPPSLPQPSMVQMPPPSHGSDDRLFLKPGMSPMTQKKARPSTTKIYTPSSRSETLVKDMAKLPVPKTKPVPQGLMRPPPVPPPKRVQLVQPEHTPPVVPKPLPLPPRTVEPCYKPLPQPTPMHRTSHPQAYALSSRPHSFAQNLKPAILKAKVLKWEYKWFEEYKQFGPPEALCNKSAKVPESFMSFQDYYLTFFPLLLTNTFEELATEWQREDRVRLQLAVRSADYSSLDNGLFKVTNANLAASVTPQQESKQLYPKEDDVVILWLPQRSVSYFNDGHRTEFQHHFGIVSRSNVVNAGGKRELKLTVQTCADVLSVHNQFIHCEVVGSILSAMREFNALCYIHDKALIRTILKPEENFLHFLPTSTVHDCGSKIQGCNVDQAKAVDCSVSMVMSDQQVPKICMIHGPPGTGKSDTIVQLLYRLSRAGEADPSGQKHLHVLVCAPSNAAIDNLMKKIIVFFKEKCKDGKAKGNCGDVNLVRLGSEKTICGDVVAFGLDRQTRSRTEKAQQQEKCITQKIAELEQNMQNLARIRAMTKDPWQPAQLQSKDLQLNQERERLSRQRKECNSDYRNTQRLILQEANIICCTLSTSGSVVLEAAFRRRGRVPFNCVIVDEAGQAKETETLIPMLYRCRSIVLVGDPEQLPPTVISQKVKELGYDQSLMARLYKCVHRLKPPRIHFLSLQYRMHPEICSFPSRYIYNNVLKTDRVVAQSRLSGDWAWESYRVFDVIDGQELKQNDTYVNPKEVKLTVELVRLITERYLHRSPSQSLRGVIGVITPYNGQKYRIRSALSEKGLSKVVVDTVDGFQGREMDCIIVSCVRASNEMGSIGFLGSLQRMNVTITRAKCSLFVLGHLRTLREHRAWKALIEDAESRGTVITTQEHQFKMDALRIFKREARGQCPADRPRDQRQAQGSSSGTALSGHPLARGPCPADHPRDQRQAQGSSSSSSSSSSRAAPSGHPPTRSSRDPRRPRTNERDRPSSHQPPAPRTRKAK</sequence>
<keyword evidence="1" id="KW-0547">Nucleotide-binding</keyword>
<feature type="region of interest" description="Disordered" evidence="6">
    <location>
        <begin position="929"/>
        <end position="1048"/>
    </location>
</feature>
<dbReference type="PANTHER" id="PTHR10887">
    <property type="entry name" value="DNA2/NAM7 HELICASE FAMILY"/>
    <property type="match status" value="1"/>
</dbReference>
<feature type="compositionally biased region" description="Basic and acidic residues" evidence="6">
    <location>
        <begin position="2078"/>
        <end position="2094"/>
    </location>
</feature>
<dbReference type="InterPro" id="IPR041679">
    <property type="entry name" value="DNA2/NAM7-like_C"/>
</dbReference>
<feature type="coiled-coil region" evidence="5">
    <location>
        <begin position="1617"/>
        <end position="1688"/>
    </location>
</feature>
<feature type="region of interest" description="Disordered" evidence="6">
    <location>
        <begin position="795"/>
        <end position="904"/>
    </location>
</feature>
<evidence type="ECO:0000256" key="2">
    <source>
        <dbReference type="ARBA" id="ARBA00022801"/>
    </source>
</evidence>
<feature type="compositionally biased region" description="Basic and acidic residues" evidence="6">
    <location>
        <begin position="888"/>
        <end position="903"/>
    </location>
</feature>
<evidence type="ECO:0000256" key="5">
    <source>
        <dbReference type="SAM" id="Coils"/>
    </source>
</evidence>
<dbReference type="Proteomes" id="UP001591681">
    <property type="component" value="Unassembled WGS sequence"/>
</dbReference>
<evidence type="ECO:0000256" key="1">
    <source>
        <dbReference type="ARBA" id="ARBA00022741"/>
    </source>
</evidence>
<gene>
    <name evidence="9" type="ORF">ACEWY4_004450</name>
</gene>
<dbReference type="CDD" id="cd18808">
    <property type="entry name" value="SF1_C_Upf1"/>
    <property type="match status" value="1"/>
</dbReference>
<dbReference type="EMBL" id="JBHFQA010000004">
    <property type="protein sequence ID" value="KAL2100056.1"/>
    <property type="molecule type" value="Genomic_DNA"/>
</dbReference>
<dbReference type="SUPFAM" id="SSF52540">
    <property type="entry name" value="P-loop containing nucleoside triphosphate hydrolases"/>
    <property type="match status" value="1"/>
</dbReference>
<keyword evidence="3" id="KW-0347">Helicase</keyword>
<evidence type="ECO:0000313" key="9">
    <source>
        <dbReference type="EMBL" id="KAL2100056.1"/>
    </source>
</evidence>
<dbReference type="GO" id="GO:0005694">
    <property type="term" value="C:chromosome"/>
    <property type="evidence" value="ECO:0007669"/>
    <property type="project" value="UniProtKB-ARBA"/>
</dbReference>
<evidence type="ECO:0000259" key="8">
    <source>
        <dbReference type="Pfam" id="PF13087"/>
    </source>
</evidence>
<evidence type="ECO:0000256" key="6">
    <source>
        <dbReference type="SAM" id="MobiDB-lite"/>
    </source>
</evidence>
<feature type="compositionally biased region" description="Basic and acidic residues" evidence="6">
    <location>
        <begin position="748"/>
        <end position="764"/>
    </location>
</feature>
<feature type="region of interest" description="Disordered" evidence="6">
    <location>
        <begin position="2010"/>
        <end position="2107"/>
    </location>
</feature>
<dbReference type="FunFam" id="3.40.50.300:FF:000326">
    <property type="entry name" value="P-loop containing nucleoside triphosphate hydrolase"/>
    <property type="match status" value="1"/>
</dbReference>
<feature type="region of interest" description="Disordered" evidence="6">
    <location>
        <begin position="1101"/>
        <end position="1163"/>
    </location>
</feature>
<evidence type="ECO:0000259" key="7">
    <source>
        <dbReference type="Pfam" id="PF13086"/>
    </source>
</evidence>
<dbReference type="InterPro" id="IPR041677">
    <property type="entry name" value="DNA2/NAM7_AAA_11"/>
</dbReference>
<keyword evidence="10" id="KW-1185">Reference proteome</keyword>
<keyword evidence="5" id="KW-0175">Coiled coil</keyword>
<dbReference type="PANTHER" id="PTHR10887:SF495">
    <property type="entry name" value="HELICASE SENATAXIN ISOFORM X1-RELATED"/>
    <property type="match status" value="1"/>
</dbReference>
<accession>A0ABD1KM39</accession>
<evidence type="ECO:0000256" key="4">
    <source>
        <dbReference type="ARBA" id="ARBA00022840"/>
    </source>
</evidence>
<dbReference type="InterPro" id="IPR047187">
    <property type="entry name" value="SF1_C_Upf1"/>
</dbReference>
<feature type="compositionally biased region" description="Polar residues" evidence="6">
    <location>
        <begin position="1019"/>
        <end position="1033"/>
    </location>
</feature>
<evidence type="ECO:0008006" key="11">
    <source>
        <dbReference type="Google" id="ProtNLM"/>
    </source>
</evidence>
<protein>
    <recommendedName>
        <fullName evidence="11">Senataxin</fullName>
    </recommendedName>
</protein>
<feature type="compositionally biased region" description="Low complexity" evidence="6">
    <location>
        <begin position="2057"/>
        <end position="2066"/>
    </location>
</feature>
<evidence type="ECO:0000256" key="3">
    <source>
        <dbReference type="ARBA" id="ARBA00022806"/>
    </source>
</evidence>
<feature type="compositionally biased region" description="Polar residues" evidence="6">
    <location>
        <begin position="1152"/>
        <end position="1163"/>
    </location>
</feature>
<evidence type="ECO:0000313" key="10">
    <source>
        <dbReference type="Proteomes" id="UP001591681"/>
    </source>
</evidence>
<dbReference type="GO" id="GO:0016787">
    <property type="term" value="F:hydrolase activity"/>
    <property type="evidence" value="ECO:0007669"/>
    <property type="project" value="UniProtKB-KW"/>
</dbReference>
<feature type="compositionally biased region" description="Low complexity" evidence="6">
    <location>
        <begin position="968"/>
        <end position="979"/>
    </location>
</feature>
<dbReference type="CDD" id="cd18042">
    <property type="entry name" value="DEXXQc_SETX"/>
    <property type="match status" value="1"/>
</dbReference>
<proteinExistence type="predicted"/>
<dbReference type="Gene3D" id="3.40.50.300">
    <property type="entry name" value="P-loop containing nucleotide triphosphate hydrolases"/>
    <property type="match status" value="2"/>
</dbReference>
<dbReference type="Pfam" id="PF13086">
    <property type="entry name" value="AAA_11"/>
    <property type="match status" value="1"/>
</dbReference>
<organism evidence="9 10">
    <name type="scientific">Coilia grayii</name>
    <name type="common">Gray's grenadier anchovy</name>
    <dbReference type="NCBI Taxonomy" id="363190"/>
    <lineage>
        <taxon>Eukaryota</taxon>
        <taxon>Metazoa</taxon>
        <taxon>Chordata</taxon>
        <taxon>Craniata</taxon>
        <taxon>Vertebrata</taxon>
        <taxon>Euteleostomi</taxon>
        <taxon>Actinopterygii</taxon>
        <taxon>Neopterygii</taxon>
        <taxon>Teleostei</taxon>
        <taxon>Clupei</taxon>
        <taxon>Clupeiformes</taxon>
        <taxon>Clupeoidei</taxon>
        <taxon>Engraulidae</taxon>
        <taxon>Coilinae</taxon>
        <taxon>Coilia</taxon>
    </lineage>
</organism>
<feature type="region of interest" description="Disordered" evidence="6">
    <location>
        <begin position="666"/>
        <end position="696"/>
    </location>
</feature>
<dbReference type="Pfam" id="PF13087">
    <property type="entry name" value="AAA_12"/>
    <property type="match status" value="1"/>
</dbReference>
<feature type="compositionally biased region" description="Basic and acidic residues" evidence="6">
    <location>
        <begin position="988"/>
        <end position="1006"/>
    </location>
</feature>